<dbReference type="PANTHER" id="PTHR46193:SF10">
    <property type="entry name" value="6-PHOSPHOGLUCONATE PHOSPHATASE"/>
    <property type="match status" value="1"/>
</dbReference>
<keyword evidence="3" id="KW-0479">Metal-binding</keyword>
<proteinExistence type="inferred from homology"/>
<evidence type="ECO:0000313" key="6">
    <source>
        <dbReference type="Proteomes" id="UP000185696"/>
    </source>
</evidence>
<evidence type="ECO:0000256" key="4">
    <source>
        <dbReference type="ARBA" id="ARBA00022842"/>
    </source>
</evidence>
<dbReference type="InterPro" id="IPR006439">
    <property type="entry name" value="HAD-SF_hydro_IA"/>
</dbReference>
<dbReference type="PRINTS" id="PR00413">
    <property type="entry name" value="HADHALOGNASE"/>
</dbReference>
<dbReference type="PANTHER" id="PTHR46193">
    <property type="entry name" value="6-PHOSPHOGLUCONATE PHOSPHATASE"/>
    <property type="match status" value="1"/>
</dbReference>
<dbReference type="OrthoDB" id="9800058at2"/>
<gene>
    <name evidence="5" type="ORF">BLA60_15245</name>
</gene>
<evidence type="ECO:0000256" key="1">
    <source>
        <dbReference type="ARBA" id="ARBA00001946"/>
    </source>
</evidence>
<accession>A0A7Z1AZ25</accession>
<comment type="cofactor">
    <cofactor evidence="1">
        <name>Mg(2+)</name>
        <dbReference type="ChEBI" id="CHEBI:18420"/>
    </cofactor>
</comment>
<dbReference type="EMBL" id="MSIF01000006">
    <property type="protein sequence ID" value="OLF10536.1"/>
    <property type="molecule type" value="Genomic_DNA"/>
</dbReference>
<dbReference type="GO" id="GO:0003824">
    <property type="term" value="F:catalytic activity"/>
    <property type="evidence" value="ECO:0007669"/>
    <property type="project" value="UniProtKB-ARBA"/>
</dbReference>
<dbReference type="NCBIfam" id="TIGR01509">
    <property type="entry name" value="HAD-SF-IA-v3"/>
    <property type="match status" value="1"/>
</dbReference>
<dbReference type="InterPro" id="IPR051600">
    <property type="entry name" value="Beta-PGM-like"/>
</dbReference>
<comment type="caution">
    <text evidence="5">The sequence shown here is derived from an EMBL/GenBank/DDBJ whole genome shotgun (WGS) entry which is preliminary data.</text>
</comment>
<keyword evidence="4" id="KW-0460">Magnesium</keyword>
<evidence type="ECO:0000256" key="2">
    <source>
        <dbReference type="ARBA" id="ARBA00006171"/>
    </source>
</evidence>
<evidence type="ECO:0008006" key="7">
    <source>
        <dbReference type="Google" id="ProtNLM"/>
    </source>
</evidence>
<dbReference type="InterPro" id="IPR023214">
    <property type="entry name" value="HAD_sf"/>
</dbReference>
<dbReference type="SUPFAM" id="SSF56784">
    <property type="entry name" value="HAD-like"/>
    <property type="match status" value="1"/>
</dbReference>
<protein>
    <recommendedName>
        <fullName evidence="7">HAD superfamily hydrolase (TIGR01509 family)</fullName>
    </recommendedName>
</protein>
<organism evidence="5 6">
    <name type="scientific">Actinophytocola xinjiangensis</name>
    <dbReference type="NCBI Taxonomy" id="485602"/>
    <lineage>
        <taxon>Bacteria</taxon>
        <taxon>Bacillati</taxon>
        <taxon>Actinomycetota</taxon>
        <taxon>Actinomycetes</taxon>
        <taxon>Pseudonocardiales</taxon>
        <taxon>Pseudonocardiaceae</taxon>
    </lineage>
</organism>
<reference evidence="5 6" key="1">
    <citation type="submission" date="2016-12" db="EMBL/GenBank/DDBJ databases">
        <title>The draft genome sequence of Actinophytocola xinjiangensis.</title>
        <authorList>
            <person name="Wang W."/>
            <person name="Yuan L."/>
        </authorList>
    </citation>
    <scope>NUCLEOTIDE SEQUENCE [LARGE SCALE GENOMIC DNA]</scope>
    <source>
        <strain evidence="5 6">CGMCC 4.4663</strain>
    </source>
</reference>
<sequence>MSGDAEHEAPVRLVVFDLDGVLVDTQYAEDVALARLGRRMGLLLGDEEAGELFSGKRLATCIELLETLSDRPAPADAVEFVRTECERILGPRIDPVDGVEEALRRITVTKCVASNSPRDLIERRLRASGLLDYFEDRLSSAYDANVWKPDPGLFLSAAADHQVLPSGCTVIEDSAVGVRAGVRAGMRVLQFTNGRAVAAHSDGVVTFAHMAELPSLI</sequence>
<dbReference type="InterPro" id="IPR036412">
    <property type="entry name" value="HAD-like_sf"/>
</dbReference>
<keyword evidence="6" id="KW-1185">Reference proteome</keyword>
<dbReference type="Pfam" id="PF00702">
    <property type="entry name" value="Hydrolase"/>
    <property type="match status" value="1"/>
</dbReference>
<dbReference type="Gene3D" id="1.10.150.240">
    <property type="entry name" value="Putative phosphatase, domain 2"/>
    <property type="match status" value="1"/>
</dbReference>
<dbReference type="SFLD" id="SFLDG01129">
    <property type="entry name" value="C1.5:_HAD__Beta-PGM__Phosphata"/>
    <property type="match status" value="1"/>
</dbReference>
<dbReference type="RefSeq" id="WP_075133525.1">
    <property type="nucleotide sequence ID" value="NZ_MSIF01000006.1"/>
</dbReference>
<dbReference type="SFLD" id="SFLDS00003">
    <property type="entry name" value="Haloacid_Dehalogenase"/>
    <property type="match status" value="1"/>
</dbReference>
<dbReference type="GO" id="GO:0046872">
    <property type="term" value="F:metal ion binding"/>
    <property type="evidence" value="ECO:0007669"/>
    <property type="project" value="UniProtKB-KW"/>
</dbReference>
<name>A0A7Z1AZ25_9PSEU</name>
<dbReference type="InterPro" id="IPR023198">
    <property type="entry name" value="PGP-like_dom2"/>
</dbReference>
<dbReference type="Proteomes" id="UP000185696">
    <property type="component" value="Unassembled WGS sequence"/>
</dbReference>
<evidence type="ECO:0000313" key="5">
    <source>
        <dbReference type="EMBL" id="OLF10536.1"/>
    </source>
</evidence>
<dbReference type="AlphaFoldDB" id="A0A7Z1AZ25"/>
<evidence type="ECO:0000256" key="3">
    <source>
        <dbReference type="ARBA" id="ARBA00022723"/>
    </source>
</evidence>
<comment type="similarity">
    <text evidence="2">Belongs to the HAD-like hydrolase superfamily. CbbY/CbbZ/Gph/YieH family.</text>
</comment>
<dbReference type="Gene3D" id="3.40.50.1000">
    <property type="entry name" value="HAD superfamily/HAD-like"/>
    <property type="match status" value="1"/>
</dbReference>